<dbReference type="InterPro" id="IPR038318">
    <property type="entry name" value="KdpD_sf"/>
</dbReference>
<keyword evidence="3 13" id="KW-0808">Transferase</keyword>
<evidence type="ECO:0000256" key="1">
    <source>
        <dbReference type="ARBA" id="ARBA00004141"/>
    </source>
</evidence>
<dbReference type="GO" id="GO:0005524">
    <property type="term" value="F:ATP binding"/>
    <property type="evidence" value="ECO:0007669"/>
    <property type="project" value="UniProtKB-KW"/>
</dbReference>
<dbReference type="Gene3D" id="1.10.287.130">
    <property type="match status" value="1"/>
</dbReference>
<dbReference type="Gene3D" id="1.20.120.620">
    <property type="entry name" value="Backbone structure of the membrane domain of e. Coli histidine kinase receptor kdpd"/>
    <property type="match status" value="1"/>
</dbReference>
<evidence type="ECO:0000256" key="11">
    <source>
        <dbReference type="SAM" id="Phobius"/>
    </source>
</evidence>
<feature type="transmembrane region" description="Helical" evidence="11">
    <location>
        <begin position="69"/>
        <end position="88"/>
    </location>
</feature>
<dbReference type="CDD" id="cd00082">
    <property type="entry name" value="HisKA"/>
    <property type="match status" value="1"/>
</dbReference>
<evidence type="ECO:0000256" key="10">
    <source>
        <dbReference type="ARBA" id="ARBA00023136"/>
    </source>
</evidence>
<dbReference type="SUPFAM" id="SSF47384">
    <property type="entry name" value="Homodimeric domain of signal transducing histidine kinase"/>
    <property type="match status" value="1"/>
</dbReference>
<dbReference type="AlphaFoldDB" id="A0A644VNQ0"/>
<dbReference type="InterPro" id="IPR052023">
    <property type="entry name" value="Histidine_kinase_KdpD"/>
</dbReference>
<dbReference type="InterPro" id="IPR003661">
    <property type="entry name" value="HisK_dim/P_dom"/>
</dbReference>
<evidence type="ECO:0000256" key="6">
    <source>
        <dbReference type="ARBA" id="ARBA00022777"/>
    </source>
</evidence>
<proteinExistence type="predicted"/>
<feature type="transmembrane region" description="Helical" evidence="11">
    <location>
        <begin position="95"/>
        <end position="115"/>
    </location>
</feature>
<dbReference type="Pfam" id="PF13493">
    <property type="entry name" value="DUF4118"/>
    <property type="match status" value="1"/>
</dbReference>
<sequence length="482" mass="54421">MYRAIQIKNLHYHIFCIMIVFIICTIATSSSLLLNYWGVHKENLLMIFLIGVLISTVATRGYIYGFLSAIISVYLFNFFFTEPLYSLAISNKQDILLIIFFLIAALICGIMSSKFQHQTKIAKQNERTAQFMYEITESFLNLAGTENIANNALKCIYEKTGLSCVIKLDSNKFEGCKDFFHTPNSLSDFNNSFDYEMPIKGVSNQIGTIIFRSCEPFTEDTSKIINTIVYQMALILDREYIYLERQKIKLDMESEHLKSTLLRSISHDIRTPLTGIMGASNVIMEHINSLTNTEIQKLASDINEESSWLIMTVQNILDMTRITDGKFTINTNYESVDDLINQAVSRLPSFYDLTRLSISIPDDIFLVNVDGKLFVQVIINLIDNAFKHSGDNSQIMLSAYPENSLMVFQVSDNGYGIDPDILNDIFNGFITMPTHVADKGRGVGLGLSICKAIVIAHQGSILASNNEYGGSTFKITLPYEKE</sequence>
<dbReference type="InterPro" id="IPR025201">
    <property type="entry name" value="KdpD_TM"/>
</dbReference>
<dbReference type="SMART" id="SM00388">
    <property type="entry name" value="HisKA"/>
    <property type="match status" value="1"/>
</dbReference>
<evidence type="ECO:0000256" key="2">
    <source>
        <dbReference type="ARBA" id="ARBA00022553"/>
    </source>
</evidence>
<feature type="transmembrane region" description="Helical" evidence="11">
    <location>
        <begin position="12"/>
        <end position="37"/>
    </location>
</feature>
<dbReference type="InterPro" id="IPR004358">
    <property type="entry name" value="Sig_transdc_His_kin-like_C"/>
</dbReference>
<dbReference type="SUPFAM" id="SSF55874">
    <property type="entry name" value="ATPase domain of HSP90 chaperone/DNA topoisomerase II/histidine kinase"/>
    <property type="match status" value="1"/>
</dbReference>
<dbReference type="PANTHER" id="PTHR45569">
    <property type="entry name" value="SENSOR PROTEIN KDPD"/>
    <property type="match status" value="1"/>
</dbReference>
<evidence type="ECO:0000256" key="5">
    <source>
        <dbReference type="ARBA" id="ARBA00022741"/>
    </source>
</evidence>
<dbReference type="EMBL" id="VSSQ01000377">
    <property type="protein sequence ID" value="MPL92991.1"/>
    <property type="molecule type" value="Genomic_DNA"/>
</dbReference>
<dbReference type="EC" id="2.7.13.3" evidence="13"/>
<dbReference type="CDD" id="cd00075">
    <property type="entry name" value="HATPase"/>
    <property type="match status" value="1"/>
</dbReference>
<keyword evidence="6" id="KW-0418">Kinase</keyword>
<dbReference type="PROSITE" id="PS50109">
    <property type="entry name" value="HIS_KIN"/>
    <property type="match status" value="1"/>
</dbReference>
<protein>
    <submittedName>
        <fullName evidence="13">Sensor protein KdpD</fullName>
        <ecNumber evidence="13">2.7.13.3</ecNumber>
    </submittedName>
</protein>
<comment type="caution">
    <text evidence="13">The sequence shown here is derived from an EMBL/GenBank/DDBJ whole genome shotgun (WGS) entry which is preliminary data.</text>
</comment>
<dbReference type="PRINTS" id="PR00344">
    <property type="entry name" value="BCTRLSENSOR"/>
</dbReference>
<keyword evidence="5" id="KW-0547">Nucleotide-binding</keyword>
<evidence type="ECO:0000256" key="9">
    <source>
        <dbReference type="ARBA" id="ARBA00023012"/>
    </source>
</evidence>
<keyword evidence="2" id="KW-0597">Phosphoprotein</keyword>
<evidence type="ECO:0000256" key="3">
    <source>
        <dbReference type="ARBA" id="ARBA00022679"/>
    </source>
</evidence>
<evidence type="ECO:0000259" key="12">
    <source>
        <dbReference type="PROSITE" id="PS50109"/>
    </source>
</evidence>
<dbReference type="InterPro" id="IPR036890">
    <property type="entry name" value="HATPase_C_sf"/>
</dbReference>
<keyword evidence="7" id="KW-0067">ATP-binding</keyword>
<dbReference type="InterPro" id="IPR003594">
    <property type="entry name" value="HATPase_dom"/>
</dbReference>
<dbReference type="InterPro" id="IPR036097">
    <property type="entry name" value="HisK_dim/P_sf"/>
</dbReference>
<gene>
    <name evidence="13" type="primary">kdpD_8</name>
    <name evidence="13" type="ORF">SDC9_39115</name>
</gene>
<reference evidence="13" key="1">
    <citation type="submission" date="2019-08" db="EMBL/GenBank/DDBJ databases">
        <authorList>
            <person name="Kucharzyk K."/>
            <person name="Murdoch R.W."/>
            <person name="Higgins S."/>
            <person name="Loffler F."/>
        </authorList>
    </citation>
    <scope>NUCLEOTIDE SEQUENCE</scope>
</reference>
<accession>A0A644VNQ0</accession>
<dbReference type="GO" id="GO:0000155">
    <property type="term" value="F:phosphorelay sensor kinase activity"/>
    <property type="evidence" value="ECO:0007669"/>
    <property type="project" value="InterPro"/>
</dbReference>
<keyword evidence="4 11" id="KW-0812">Transmembrane</keyword>
<evidence type="ECO:0000256" key="4">
    <source>
        <dbReference type="ARBA" id="ARBA00022692"/>
    </source>
</evidence>
<dbReference type="SMART" id="SM00387">
    <property type="entry name" value="HATPase_c"/>
    <property type="match status" value="1"/>
</dbReference>
<comment type="subcellular location">
    <subcellularLocation>
        <location evidence="1">Membrane</location>
        <topology evidence="1">Multi-pass membrane protein</topology>
    </subcellularLocation>
</comment>
<name>A0A644VNQ0_9ZZZZ</name>
<organism evidence="13">
    <name type="scientific">bioreactor metagenome</name>
    <dbReference type="NCBI Taxonomy" id="1076179"/>
    <lineage>
        <taxon>unclassified sequences</taxon>
        <taxon>metagenomes</taxon>
        <taxon>ecological metagenomes</taxon>
    </lineage>
</organism>
<dbReference type="InterPro" id="IPR005467">
    <property type="entry name" value="His_kinase_dom"/>
</dbReference>
<dbReference type="PANTHER" id="PTHR45569:SF1">
    <property type="entry name" value="SENSOR PROTEIN KDPD"/>
    <property type="match status" value="1"/>
</dbReference>
<feature type="transmembrane region" description="Helical" evidence="11">
    <location>
        <begin position="44"/>
        <end position="63"/>
    </location>
</feature>
<evidence type="ECO:0000313" key="13">
    <source>
        <dbReference type="EMBL" id="MPL92991.1"/>
    </source>
</evidence>
<keyword evidence="8 11" id="KW-1133">Transmembrane helix</keyword>
<dbReference type="GO" id="GO:0005886">
    <property type="term" value="C:plasma membrane"/>
    <property type="evidence" value="ECO:0007669"/>
    <property type="project" value="TreeGrafter"/>
</dbReference>
<dbReference type="Gene3D" id="3.30.565.10">
    <property type="entry name" value="Histidine kinase-like ATPase, C-terminal domain"/>
    <property type="match status" value="1"/>
</dbReference>
<dbReference type="Pfam" id="PF02518">
    <property type="entry name" value="HATPase_c"/>
    <property type="match status" value="1"/>
</dbReference>
<evidence type="ECO:0000256" key="8">
    <source>
        <dbReference type="ARBA" id="ARBA00022989"/>
    </source>
</evidence>
<dbReference type="Pfam" id="PF00512">
    <property type="entry name" value="HisKA"/>
    <property type="match status" value="1"/>
</dbReference>
<evidence type="ECO:0000256" key="7">
    <source>
        <dbReference type="ARBA" id="ARBA00022840"/>
    </source>
</evidence>
<keyword evidence="10 11" id="KW-0472">Membrane</keyword>
<feature type="domain" description="Histidine kinase" evidence="12">
    <location>
        <begin position="264"/>
        <end position="481"/>
    </location>
</feature>
<keyword evidence="9" id="KW-0902">Two-component regulatory system</keyword>